<feature type="coiled-coil region" evidence="1">
    <location>
        <begin position="21"/>
        <end position="83"/>
    </location>
</feature>
<accession>A0A1X9NH88</accession>
<evidence type="ECO:0000313" key="2">
    <source>
        <dbReference type="EMBL" id="ARN76364.1"/>
    </source>
</evidence>
<dbReference type="Proteomes" id="UP000193450">
    <property type="component" value="Chromosome"/>
</dbReference>
<keyword evidence="3" id="KW-1185">Reference proteome</keyword>
<evidence type="ECO:0000313" key="3">
    <source>
        <dbReference type="Proteomes" id="UP000193450"/>
    </source>
</evidence>
<dbReference type="InterPro" id="IPR046703">
    <property type="entry name" value="DUF6776"/>
</dbReference>
<proteinExistence type="predicted"/>
<protein>
    <submittedName>
        <fullName evidence="2">Uncharacterized protein</fullName>
    </submittedName>
</protein>
<dbReference type="AlphaFoldDB" id="A0A1X9NH88"/>
<sequence>MAYWYGGLSIKADYQELLAAHEKAVKQLSLVEARYDDASQQLTNAKLGSDIDREAVNDVRTTVSEHKETINQLNEEINFYKGLMAPTERERGLGIRSWEIYLGSEPNRFQYKLVLQQLALKHTVLKGTVKVNIVGRRNGVEETLSLDILSEQVDKILKLRFKYFQYLEGELIIPEGFTPDRIDIVAKATSPKAVTVEKQYGWIVQK</sequence>
<reference evidence="2 3" key="1">
    <citation type="submission" date="2016-11" db="EMBL/GenBank/DDBJ databases">
        <title>Trade-off between light-utilization and light-protection in marine flavobacteria.</title>
        <authorList>
            <person name="Kumagai Y."/>
        </authorList>
    </citation>
    <scope>NUCLEOTIDE SEQUENCE [LARGE SCALE GENOMIC DNA]</scope>
    <source>
        <strain evidence="2 3">NBRC 107125</strain>
    </source>
</reference>
<organism evidence="2 3">
    <name type="scientific">Oceanicoccus sagamiensis</name>
    <dbReference type="NCBI Taxonomy" id="716816"/>
    <lineage>
        <taxon>Bacteria</taxon>
        <taxon>Pseudomonadati</taxon>
        <taxon>Pseudomonadota</taxon>
        <taxon>Gammaproteobacteria</taxon>
        <taxon>Cellvibrionales</taxon>
        <taxon>Spongiibacteraceae</taxon>
        <taxon>Oceanicoccus</taxon>
    </lineage>
</organism>
<evidence type="ECO:0000256" key="1">
    <source>
        <dbReference type="SAM" id="Coils"/>
    </source>
</evidence>
<gene>
    <name evidence="2" type="ORF">BST96_10015</name>
</gene>
<dbReference type="EMBL" id="CP019343">
    <property type="protein sequence ID" value="ARN76364.1"/>
    <property type="molecule type" value="Genomic_DNA"/>
</dbReference>
<dbReference type="Pfam" id="PF20567">
    <property type="entry name" value="DUF6776"/>
    <property type="match status" value="1"/>
</dbReference>
<name>A0A1X9NH88_9GAMM</name>
<dbReference type="STRING" id="716816.BST96_10015"/>
<dbReference type="KEGG" id="osg:BST96_10015"/>
<keyword evidence="1" id="KW-0175">Coiled coil</keyword>